<evidence type="ECO:0000313" key="2">
    <source>
        <dbReference type="Proteomes" id="UP000827986"/>
    </source>
</evidence>
<comment type="caution">
    <text evidence="1">The sequence shown here is derived from an EMBL/GenBank/DDBJ whole genome shotgun (WGS) entry which is preliminary data.</text>
</comment>
<evidence type="ECO:0000313" key="1">
    <source>
        <dbReference type="EMBL" id="KAH1175043.1"/>
    </source>
</evidence>
<dbReference type="AlphaFoldDB" id="A0A9D3X8Y6"/>
<reference evidence="1" key="1">
    <citation type="submission" date="2021-09" db="EMBL/GenBank/DDBJ databases">
        <title>The genome of Mauremys mutica provides insights into the evolution of semi-aquatic lifestyle.</title>
        <authorList>
            <person name="Gong S."/>
            <person name="Gao Y."/>
        </authorList>
    </citation>
    <scope>NUCLEOTIDE SEQUENCE</scope>
    <source>
        <strain evidence="1">MM-2020</strain>
        <tissue evidence="1">Muscle</tissue>
    </source>
</reference>
<gene>
    <name evidence="1" type="ORF">KIL84_021457</name>
</gene>
<proteinExistence type="predicted"/>
<protein>
    <submittedName>
        <fullName evidence="1">Uncharacterized protein</fullName>
    </submittedName>
</protein>
<organism evidence="1 2">
    <name type="scientific">Mauremys mutica</name>
    <name type="common">yellowpond turtle</name>
    <dbReference type="NCBI Taxonomy" id="74926"/>
    <lineage>
        <taxon>Eukaryota</taxon>
        <taxon>Metazoa</taxon>
        <taxon>Chordata</taxon>
        <taxon>Craniata</taxon>
        <taxon>Vertebrata</taxon>
        <taxon>Euteleostomi</taxon>
        <taxon>Archelosauria</taxon>
        <taxon>Testudinata</taxon>
        <taxon>Testudines</taxon>
        <taxon>Cryptodira</taxon>
        <taxon>Durocryptodira</taxon>
        <taxon>Testudinoidea</taxon>
        <taxon>Geoemydidae</taxon>
        <taxon>Geoemydinae</taxon>
        <taxon>Mauremys</taxon>
    </lineage>
</organism>
<keyword evidence="2" id="KW-1185">Reference proteome</keyword>
<name>A0A9D3X8Y6_9SAUR</name>
<dbReference type="Proteomes" id="UP000827986">
    <property type="component" value="Unassembled WGS sequence"/>
</dbReference>
<dbReference type="EMBL" id="JAHDVG010000478">
    <property type="protein sequence ID" value="KAH1175043.1"/>
    <property type="molecule type" value="Genomic_DNA"/>
</dbReference>
<accession>A0A9D3X8Y6</accession>
<sequence length="132" mass="13143">MLSALSPLPGAADTGPLVVSYRARPHAIYFDPKYGGLSSGGLCTVVSAAGSARNSAQGAAWELDGSGGRMGAVFVLTGKAADKLNQPPRQQPKALPFLCPLPPGAELSSCSLAAGGAEVAQHLAGQVLVGAC</sequence>